<dbReference type="AlphaFoldDB" id="A0A177AE02"/>
<dbReference type="RefSeq" id="XP_024325620.1">
    <property type="nucleotide sequence ID" value="XM_024467193.1"/>
</dbReference>
<dbReference type="Proteomes" id="UP000077154">
    <property type="component" value="Unassembled WGS sequence"/>
</dbReference>
<dbReference type="VEuPathDB" id="FungiDB:GMDG_03190"/>
<dbReference type="GeneID" id="36286623"/>
<protein>
    <submittedName>
        <fullName evidence="2">Uncharacterized protein</fullName>
    </submittedName>
</protein>
<dbReference type="eggNOG" id="ENOG502SRRF">
    <property type="taxonomic scope" value="Eukaryota"/>
</dbReference>
<gene>
    <name evidence="2" type="ORF">VC83_03547</name>
</gene>
<sequence>MSDLDMNGLAPSIYVLGPDHQGNDWYVKNMPRWTTSMQAYSAVLNLSSVDFRKLKREITSLPFDQHSIKSDQDKQRWQEWASEFCDTRFDVASLDGHRKKWLIQAIVWLKRTDNRCSKRRKGVKNRAALSAPSEGDGARPQVMCPNSSGDPIEKNLVVRFLKTTNEIEEALPWFNLPDLKIPQKSLGPAFVNSIGPTQQPDIHQGLVLTQIVKQLYDAEVSVHPWNGFREDFVGPEESQKMKSMLLDDEQNLRSTIIVLSCDAAICVESGMDLLYSRLERLRSCYGARVCAFPRQTEALRARAKIRDLQALDELAHTYKSWHPITCYPVTKCSLEDAETTVHKHQESSGGECVQIKHRGDNGKLTCMKKDIPERKKRKMHAEATEAKPLWFHQEFISTFTDWGEFRVFIVTKQEPHSRRGLGGMIVAIAHTVNSTTDDDTMHVDQATNATFTRIGSGLCLEDLKHFAMKTFNGLRARDDWKQTFESLEVGVRLDVAISPNFPRSFFVNEITRWYSAAFFSDDIIDVFGALIG</sequence>
<name>A0A177AE02_9PEZI</name>
<reference evidence="2" key="1">
    <citation type="submission" date="2016-03" db="EMBL/GenBank/DDBJ databases">
        <title>Updated assembly of Pseudogymnoascus destructans, the fungus causing white-nose syndrome of bats.</title>
        <authorList>
            <person name="Palmer J.M."/>
            <person name="Drees K.P."/>
            <person name="Foster J.T."/>
            <person name="Lindner D.L."/>
        </authorList>
    </citation>
    <scope>NUCLEOTIDE SEQUENCE [LARGE SCALE GENOMIC DNA]</scope>
    <source>
        <strain evidence="2">20631-21</strain>
    </source>
</reference>
<dbReference type="OrthoDB" id="3430758at2759"/>
<organism evidence="2">
    <name type="scientific">Pseudogymnoascus destructans</name>
    <dbReference type="NCBI Taxonomy" id="655981"/>
    <lineage>
        <taxon>Eukaryota</taxon>
        <taxon>Fungi</taxon>
        <taxon>Dikarya</taxon>
        <taxon>Ascomycota</taxon>
        <taxon>Pezizomycotina</taxon>
        <taxon>Leotiomycetes</taxon>
        <taxon>Thelebolales</taxon>
        <taxon>Thelebolaceae</taxon>
        <taxon>Pseudogymnoascus</taxon>
    </lineage>
</organism>
<feature type="region of interest" description="Disordered" evidence="1">
    <location>
        <begin position="120"/>
        <end position="146"/>
    </location>
</feature>
<proteinExistence type="predicted"/>
<evidence type="ECO:0000313" key="2">
    <source>
        <dbReference type="EMBL" id="OAF60339.1"/>
    </source>
</evidence>
<evidence type="ECO:0000256" key="1">
    <source>
        <dbReference type="SAM" id="MobiDB-lite"/>
    </source>
</evidence>
<accession>A0A177AE02</accession>
<dbReference type="EMBL" id="KV441391">
    <property type="protein sequence ID" value="OAF60339.1"/>
    <property type="molecule type" value="Genomic_DNA"/>
</dbReference>